<dbReference type="STRING" id="1586287.BBK82_00870"/>
<dbReference type="GO" id="GO:0015074">
    <property type="term" value="P:DNA integration"/>
    <property type="evidence" value="ECO:0007669"/>
    <property type="project" value="InterPro"/>
</dbReference>
<feature type="region of interest" description="Disordered" evidence="6">
    <location>
        <begin position="49"/>
        <end position="69"/>
    </location>
</feature>
<name>A0A1B2HAV4_9PSEU</name>
<keyword evidence="5" id="KW-0233">DNA recombination</keyword>
<feature type="region of interest" description="Disordered" evidence="6">
    <location>
        <begin position="121"/>
        <end position="141"/>
    </location>
</feature>
<evidence type="ECO:0000256" key="4">
    <source>
        <dbReference type="ARBA" id="ARBA00023125"/>
    </source>
</evidence>
<dbReference type="InterPro" id="IPR001598">
    <property type="entry name" value="Transposase_IS30_CS"/>
</dbReference>
<organism evidence="8 9">
    <name type="scientific">Lentzea guizhouensis</name>
    <dbReference type="NCBI Taxonomy" id="1586287"/>
    <lineage>
        <taxon>Bacteria</taxon>
        <taxon>Bacillati</taxon>
        <taxon>Actinomycetota</taxon>
        <taxon>Actinomycetes</taxon>
        <taxon>Pseudonocardiales</taxon>
        <taxon>Pseudonocardiaceae</taxon>
        <taxon>Lentzea</taxon>
    </lineage>
</organism>
<keyword evidence="9" id="KW-1185">Reference proteome</keyword>
<evidence type="ECO:0000256" key="3">
    <source>
        <dbReference type="ARBA" id="ARBA00022578"/>
    </source>
</evidence>
<evidence type="ECO:0000259" key="7">
    <source>
        <dbReference type="PROSITE" id="PS50994"/>
    </source>
</evidence>
<dbReference type="Pfam" id="PF00665">
    <property type="entry name" value="rve"/>
    <property type="match status" value="1"/>
</dbReference>
<reference evidence="8 9" key="1">
    <citation type="submission" date="2016-07" db="EMBL/GenBank/DDBJ databases">
        <title>Complete genome sequence of the Lentzea guizhouensis DHS C013.</title>
        <authorList>
            <person name="Cao C."/>
        </authorList>
    </citation>
    <scope>NUCLEOTIDE SEQUENCE [LARGE SCALE GENOMIC DNA]</scope>
    <source>
        <strain evidence="8 9">DHS C013</strain>
    </source>
</reference>
<accession>A0A1B2HAV4</accession>
<dbReference type="PANTHER" id="PTHR10948">
    <property type="entry name" value="TRANSPOSASE"/>
    <property type="match status" value="1"/>
</dbReference>
<dbReference type="Pfam" id="PF13936">
    <property type="entry name" value="HTH_38"/>
    <property type="match status" value="1"/>
</dbReference>
<dbReference type="GO" id="GO:0006313">
    <property type="term" value="P:DNA transposition"/>
    <property type="evidence" value="ECO:0007669"/>
    <property type="project" value="InterPro"/>
</dbReference>
<dbReference type="Gene3D" id="3.30.420.10">
    <property type="entry name" value="Ribonuclease H-like superfamily/Ribonuclease H"/>
    <property type="match status" value="1"/>
</dbReference>
<dbReference type="GO" id="GO:0003677">
    <property type="term" value="F:DNA binding"/>
    <property type="evidence" value="ECO:0007669"/>
    <property type="project" value="UniProtKB-KW"/>
</dbReference>
<evidence type="ECO:0000256" key="6">
    <source>
        <dbReference type="SAM" id="MobiDB-lite"/>
    </source>
</evidence>
<dbReference type="AlphaFoldDB" id="A0A1B2HAV4"/>
<gene>
    <name evidence="8" type="ORF">BBK82_00870</name>
</gene>
<dbReference type="OrthoDB" id="9803231at2"/>
<dbReference type="SUPFAM" id="SSF53098">
    <property type="entry name" value="Ribonuclease H-like"/>
    <property type="match status" value="1"/>
</dbReference>
<dbReference type="InterPro" id="IPR025246">
    <property type="entry name" value="IS30-like_HTH"/>
</dbReference>
<proteinExistence type="inferred from homology"/>
<dbReference type="InterPro" id="IPR051917">
    <property type="entry name" value="Transposase-Integrase"/>
</dbReference>
<protein>
    <submittedName>
        <fullName evidence="8">Integrase</fullName>
    </submittedName>
</protein>
<dbReference type="NCBIfam" id="NF033563">
    <property type="entry name" value="transpos_IS30"/>
    <property type="match status" value="1"/>
</dbReference>
<dbReference type="Proteomes" id="UP000093053">
    <property type="component" value="Chromosome"/>
</dbReference>
<dbReference type="InterPro" id="IPR001584">
    <property type="entry name" value="Integrase_cat-core"/>
</dbReference>
<dbReference type="PANTHER" id="PTHR10948:SF23">
    <property type="entry name" value="TRANSPOSASE INSI FOR INSERTION SEQUENCE ELEMENT IS30A-RELATED"/>
    <property type="match status" value="1"/>
</dbReference>
<evidence type="ECO:0000313" key="9">
    <source>
        <dbReference type="Proteomes" id="UP000093053"/>
    </source>
</evidence>
<keyword evidence="3" id="KW-0815">Transposition</keyword>
<evidence type="ECO:0000256" key="5">
    <source>
        <dbReference type="ARBA" id="ARBA00023172"/>
    </source>
</evidence>
<evidence type="ECO:0000313" key="8">
    <source>
        <dbReference type="EMBL" id="ANZ34842.1"/>
    </source>
</evidence>
<comment type="similarity">
    <text evidence="2">Belongs to the transposase IS30 family.</text>
</comment>
<evidence type="ECO:0000256" key="2">
    <source>
        <dbReference type="ARBA" id="ARBA00006363"/>
    </source>
</evidence>
<keyword evidence="4" id="KW-0238">DNA-binding</keyword>
<dbReference type="InterPro" id="IPR053392">
    <property type="entry name" value="Transposase_IS30-like"/>
</dbReference>
<feature type="domain" description="Integrase catalytic" evidence="7">
    <location>
        <begin position="239"/>
        <end position="402"/>
    </location>
</feature>
<dbReference type="InterPro" id="IPR036397">
    <property type="entry name" value="RNaseH_sf"/>
</dbReference>
<sequence>MDFEVRDQSVVQIGRRLTREREAFLMLVGQGVSSREACRIVGVNVRTGKRWRNGSNPTAGRKGTPPITSAASSVVRGRFLNEDERIVIADRRRAGATLQQIAVELGRDRSTISRELRRNAHPVSGDYRPHAAQARARARRPRPKIGKIAANPSLRRAVQDGLNLRWSPQQIVARLRRDFPDRPELHVVHETIYQALYVQGRGELRRELASALRTGRALRRPRRHAGQRTPRMATPMVMISERPAEADDRAIPGHWEGDLIIGKDKKSAIATLVERTTRYVMLVHLPDGRTADVVRDAPIDTVQTLPAHLWRSLTWDQGTEMSGHATFTAATDIPVYFCDPHSPWQRGSNENTNGLLRQYFPKGTDLSVHSREHLDAVAVQLNGRPRETLGWDTPAERLTTLLTNTS</sequence>
<dbReference type="InterPro" id="IPR012337">
    <property type="entry name" value="RNaseH-like_sf"/>
</dbReference>
<comment type="function">
    <text evidence="1">Required for the transposition of the insertion element.</text>
</comment>
<evidence type="ECO:0000256" key="1">
    <source>
        <dbReference type="ARBA" id="ARBA00002190"/>
    </source>
</evidence>
<dbReference type="PROSITE" id="PS01043">
    <property type="entry name" value="TRANSPOSASE_IS30"/>
    <property type="match status" value="1"/>
</dbReference>
<dbReference type="KEGG" id="led:BBK82_00870"/>
<dbReference type="PROSITE" id="PS50994">
    <property type="entry name" value="INTEGRASE"/>
    <property type="match status" value="1"/>
</dbReference>
<dbReference type="EMBL" id="CP016793">
    <property type="protein sequence ID" value="ANZ34842.1"/>
    <property type="molecule type" value="Genomic_DNA"/>
</dbReference>
<dbReference type="GO" id="GO:0005829">
    <property type="term" value="C:cytosol"/>
    <property type="evidence" value="ECO:0007669"/>
    <property type="project" value="TreeGrafter"/>
</dbReference>
<dbReference type="GO" id="GO:0004803">
    <property type="term" value="F:transposase activity"/>
    <property type="evidence" value="ECO:0007669"/>
    <property type="project" value="InterPro"/>
</dbReference>